<proteinExistence type="predicted"/>
<dbReference type="AlphaFoldDB" id="A0A9P6VRP8"/>
<protein>
    <submittedName>
        <fullName evidence="1">Uncharacterized protein</fullName>
    </submittedName>
</protein>
<keyword evidence="2" id="KW-1185">Reference proteome</keyword>
<sequence>MCRWFGVIQSSFMRRSGSLPCDLKVFAFIGQTECIRLLRDRVEKSDLTDGVSDSTISAVATLAAIEVPNSILALLAVY</sequence>
<dbReference type="Proteomes" id="UP000785200">
    <property type="component" value="Unassembled WGS sequence"/>
</dbReference>
<evidence type="ECO:0000313" key="2">
    <source>
        <dbReference type="Proteomes" id="UP000785200"/>
    </source>
</evidence>
<evidence type="ECO:0000313" key="1">
    <source>
        <dbReference type="EMBL" id="KAG0652982.1"/>
    </source>
</evidence>
<dbReference type="OrthoDB" id="4158087at2759"/>
<reference evidence="1" key="1">
    <citation type="submission" date="2019-07" db="EMBL/GenBank/DDBJ databases">
        <title>Hyphodiscus hymeniophilus genome sequencing and assembly.</title>
        <authorList>
            <person name="Kramer G."/>
            <person name="Nodwell J."/>
        </authorList>
    </citation>
    <scope>NUCLEOTIDE SEQUENCE</scope>
    <source>
        <strain evidence="1">ATCC 34498</strain>
    </source>
</reference>
<organism evidence="1 2">
    <name type="scientific">Hyphodiscus hymeniophilus</name>
    <dbReference type="NCBI Taxonomy" id="353542"/>
    <lineage>
        <taxon>Eukaryota</taxon>
        <taxon>Fungi</taxon>
        <taxon>Dikarya</taxon>
        <taxon>Ascomycota</taxon>
        <taxon>Pezizomycotina</taxon>
        <taxon>Leotiomycetes</taxon>
        <taxon>Helotiales</taxon>
        <taxon>Hyphodiscaceae</taxon>
        <taxon>Hyphodiscus</taxon>
    </lineage>
</organism>
<name>A0A9P6VRP8_9HELO</name>
<comment type="caution">
    <text evidence="1">The sequence shown here is derived from an EMBL/GenBank/DDBJ whole genome shotgun (WGS) entry which is preliminary data.</text>
</comment>
<accession>A0A9P6VRP8</accession>
<dbReference type="EMBL" id="VNKQ01000002">
    <property type="protein sequence ID" value="KAG0652982.1"/>
    <property type="molecule type" value="Genomic_DNA"/>
</dbReference>
<gene>
    <name evidence="1" type="ORF">D0Z07_0117</name>
</gene>